<dbReference type="Proteomes" id="UP001172386">
    <property type="component" value="Unassembled WGS sequence"/>
</dbReference>
<evidence type="ECO:0000313" key="1">
    <source>
        <dbReference type="EMBL" id="KAJ9653100.1"/>
    </source>
</evidence>
<dbReference type="EMBL" id="JAPDRQ010000167">
    <property type="protein sequence ID" value="KAJ9653100.1"/>
    <property type="molecule type" value="Genomic_DNA"/>
</dbReference>
<evidence type="ECO:0000313" key="2">
    <source>
        <dbReference type="Proteomes" id="UP001172386"/>
    </source>
</evidence>
<proteinExistence type="predicted"/>
<protein>
    <submittedName>
        <fullName evidence="1">Diphthamide biosynthesis protein 4</fullName>
    </submittedName>
</protein>
<reference evidence="1" key="1">
    <citation type="submission" date="2022-10" db="EMBL/GenBank/DDBJ databases">
        <title>Culturing micro-colonial fungi from biological soil crusts in the Mojave desert and describing Neophaeococcomyces mojavensis, and introducing the new genera and species Taxawa tesnikishii.</title>
        <authorList>
            <person name="Kurbessoian T."/>
            <person name="Stajich J.E."/>
        </authorList>
    </citation>
    <scope>NUCLEOTIDE SEQUENCE</scope>
    <source>
        <strain evidence="1">JES_112</strain>
    </source>
</reference>
<keyword evidence="2" id="KW-1185">Reference proteome</keyword>
<accession>A0ACC2ZZB2</accession>
<comment type="caution">
    <text evidence="1">The sequence shown here is derived from an EMBL/GenBank/DDBJ whole genome shotgun (WGS) entry which is preliminary data.</text>
</comment>
<organism evidence="1 2">
    <name type="scientific">Neophaeococcomyces mojaviensis</name>
    <dbReference type="NCBI Taxonomy" id="3383035"/>
    <lineage>
        <taxon>Eukaryota</taxon>
        <taxon>Fungi</taxon>
        <taxon>Dikarya</taxon>
        <taxon>Ascomycota</taxon>
        <taxon>Pezizomycotina</taxon>
        <taxon>Eurotiomycetes</taxon>
        <taxon>Chaetothyriomycetidae</taxon>
        <taxon>Chaetothyriales</taxon>
        <taxon>Chaetothyriales incertae sedis</taxon>
        <taxon>Neophaeococcomyces</taxon>
    </lineage>
</organism>
<sequence>MSTSSTACYEQVDHYTVLGLQPPRRAGDGQITNEALKAAHRRALLLHHPDKVSGQRVPDVTSRVAQTETRFTVDQIVKAYETLANPISKAKYNETLLKRGRTKASSNGTKASSGLDTFDLEDLEYSDSLDSWMKTCRCGGTYQVNGSQLEDAGPDGEIIVGCNGCSLCINVVFDILEE</sequence>
<name>A0ACC2ZZB2_9EURO</name>
<gene>
    <name evidence="1" type="primary">DPH4</name>
    <name evidence="1" type="ORF">H2198_007675</name>
</gene>